<keyword evidence="3" id="KW-1185">Reference proteome</keyword>
<name>A0A6M0H115_9CLOT</name>
<dbReference type="EMBL" id="JAAGPU010000002">
    <property type="protein sequence ID" value="NEU03783.1"/>
    <property type="molecule type" value="Genomic_DNA"/>
</dbReference>
<reference evidence="2 3" key="1">
    <citation type="submission" date="2020-02" db="EMBL/GenBank/DDBJ databases">
        <title>Genome assembly of a novel Clostridium senegalense strain.</title>
        <authorList>
            <person name="Gupta T.B."/>
            <person name="Jauregui R."/>
            <person name="Maclean P."/>
            <person name="Nawarathana A."/>
            <person name="Brightwell G."/>
        </authorList>
    </citation>
    <scope>NUCLEOTIDE SEQUENCE [LARGE SCALE GENOMIC DNA]</scope>
    <source>
        <strain evidence="2 3">AGRFS4</strain>
    </source>
</reference>
<keyword evidence="1" id="KW-1133">Transmembrane helix</keyword>
<evidence type="ECO:0000313" key="3">
    <source>
        <dbReference type="Proteomes" id="UP000481872"/>
    </source>
</evidence>
<feature type="transmembrane region" description="Helical" evidence="1">
    <location>
        <begin position="6"/>
        <end position="25"/>
    </location>
</feature>
<evidence type="ECO:0000256" key="1">
    <source>
        <dbReference type="SAM" id="Phobius"/>
    </source>
</evidence>
<keyword evidence="1" id="KW-0812">Transmembrane</keyword>
<dbReference type="RefSeq" id="WP_199869114.1">
    <property type="nucleotide sequence ID" value="NZ_JAAGPU010000002.1"/>
</dbReference>
<keyword evidence="1" id="KW-0472">Membrane</keyword>
<sequence length="168" mass="19364">MIILAIVTAILIALVGVLIVCKVSIELDKKKGIQFKTRDLDYIDGFQEIDKNVETTMTLYFNNFTLDFKGFEDKKSSINILNIRDIKIYDEKEDLISDIKYHKIKSTKKIQSNMLTKKKQIVIKVFQEGRESHLVFSSSFPELIKGTLEKAIEQEKEELESKNVIASK</sequence>
<gene>
    <name evidence="2" type="ORF">G3M99_02705</name>
</gene>
<accession>A0A6M0H115</accession>
<dbReference type="Proteomes" id="UP000481872">
    <property type="component" value="Unassembled WGS sequence"/>
</dbReference>
<dbReference type="AlphaFoldDB" id="A0A6M0H115"/>
<proteinExistence type="predicted"/>
<evidence type="ECO:0000313" key="2">
    <source>
        <dbReference type="EMBL" id="NEU03783.1"/>
    </source>
</evidence>
<comment type="caution">
    <text evidence="2">The sequence shown here is derived from an EMBL/GenBank/DDBJ whole genome shotgun (WGS) entry which is preliminary data.</text>
</comment>
<organism evidence="2 3">
    <name type="scientific">Clostridium senegalense</name>
    <dbReference type="NCBI Taxonomy" id="1465809"/>
    <lineage>
        <taxon>Bacteria</taxon>
        <taxon>Bacillati</taxon>
        <taxon>Bacillota</taxon>
        <taxon>Clostridia</taxon>
        <taxon>Eubacteriales</taxon>
        <taxon>Clostridiaceae</taxon>
        <taxon>Clostridium</taxon>
    </lineage>
</organism>
<protein>
    <submittedName>
        <fullName evidence="2">Uncharacterized protein</fullName>
    </submittedName>
</protein>